<evidence type="ECO:0000256" key="3">
    <source>
        <dbReference type="ARBA" id="ARBA00006577"/>
    </source>
</evidence>
<comment type="similarity">
    <text evidence="3 10">Belongs to the FKBP-type PPIase family.</text>
</comment>
<dbReference type="GO" id="GO:0042026">
    <property type="term" value="P:protein refolding"/>
    <property type="evidence" value="ECO:0007669"/>
    <property type="project" value="UniProtKB-ARBA"/>
</dbReference>
<dbReference type="SUPFAM" id="SSF54534">
    <property type="entry name" value="FKBP-like"/>
    <property type="match status" value="1"/>
</dbReference>
<evidence type="ECO:0000256" key="6">
    <source>
        <dbReference type="ARBA" id="ARBA00023186"/>
    </source>
</evidence>
<evidence type="ECO:0000256" key="5">
    <source>
        <dbReference type="ARBA" id="ARBA00023110"/>
    </source>
</evidence>
<evidence type="ECO:0000256" key="9">
    <source>
        <dbReference type="PROSITE-ProRule" id="PRU00277"/>
    </source>
</evidence>
<comment type="subcellular location">
    <subcellularLocation>
        <location evidence="2">Cytoplasm</location>
    </subcellularLocation>
</comment>
<dbReference type="PANTHER" id="PTHR47861:SF3">
    <property type="entry name" value="FKBP-TYPE PEPTIDYL-PROLYL CIS-TRANS ISOMERASE SLYD"/>
    <property type="match status" value="1"/>
</dbReference>
<name>I3Z0V7_BELBD</name>
<keyword evidence="13" id="KW-1185">Reference proteome</keyword>
<dbReference type="InterPro" id="IPR046357">
    <property type="entry name" value="PPIase_dom_sf"/>
</dbReference>
<comment type="catalytic activity">
    <reaction evidence="1 9 10">
        <text>[protein]-peptidylproline (omega=180) = [protein]-peptidylproline (omega=0)</text>
        <dbReference type="Rhea" id="RHEA:16237"/>
        <dbReference type="Rhea" id="RHEA-COMP:10747"/>
        <dbReference type="Rhea" id="RHEA-COMP:10748"/>
        <dbReference type="ChEBI" id="CHEBI:83833"/>
        <dbReference type="ChEBI" id="CHEBI:83834"/>
        <dbReference type="EC" id="5.2.1.8"/>
    </reaction>
</comment>
<dbReference type="GO" id="GO:0003755">
    <property type="term" value="F:peptidyl-prolyl cis-trans isomerase activity"/>
    <property type="evidence" value="ECO:0007669"/>
    <property type="project" value="UniProtKB-UniRule"/>
</dbReference>
<dbReference type="HOGENOM" id="CLU_098197_1_0_10"/>
<dbReference type="InterPro" id="IPR001179">
    <property type="entry name" value="PPIase_FKBP_dom"/>
</dbReference>
<gene>
    <name evidence="12" type="ordered locus">Belba_0207</name>
</gene>
<sequence>MILRPFIKINVPLQSEKINMKITKNSVVGLTYELKVSKDEEEVESAPFSVEVRDGEDPFYFLFGNSGLPEKFEEELAGKEKGDKFNFIIISEDAYGEADEEMIMALPKSQFNDQNGFEPNMLEEGNFLPLVDENGFPMQAKVIKDLGEEILLDFNHPLVGFDLHFDGEIFDVREATEEELEHGHVHGEHGHQH</sequence>
<evidence type="ECO:0000313" key="13">
    <source>
        <dbReference type="Proteomes" id="UP000006050"/>
    </source>
</evidence>
<organism evidence="12 13">
    <name type="scientific">Belliella baltica (strain DSM 15883 / CIP 108006 / LMG 21964 / BA134)</name>
    <dbReference type="NCBI Taxonomy" id="866536"/>
    <lineage>
        <taxon>Bacteria</taxon>
        <taxon>Pseudomonadati</taxon>
        <taxon>Bacteroidota</taxon>
        <taxon>Cytophagia</taxon>
        <taxon>Cytophagales</taxon>
        <taxon>Cyclobacteriaceae</taxon>
        <taxon>Belliella</taxon>
    </lineage>
</organism>
<keyword evidence="7 9" id="KW-0413">Isomerase</keyword>
<dbReference type="eggNOG" id="COG1047">
    <property type="taxonomic scope" value="Bacteria"/>
</dbReference>
<dbReference type="EMBL" id="CP003281">
    <property type="protein sequence ID" value="AFL82875.1"/>
    <property type="molecule type" value="Genomic_DNA"/>
</dbReference>
<evidence type="ECO:0000256" key="1">
    <source>
        <dbReference type="ARBA" id="ARBA00000971"/>
    </source>
</evidence>
<evidence type="ECO:0000313" key="12">
    <source>
        <dbReference type="EMBL" id="AFL82875.1"/>
    </source>
</evidence>
<dbReference type="KEGG" id="bbd:Belba_0207"/>
<keyword evidence="6" id="KW-0143">Chaperone</keyword>
<evidence type="ECO:0000256" key="7">
    <source>
        <dbReference type="ARBA" id="ARBA00023235"/>
    </source>
</evidence>
<dbReference type="Pfam" id="PF00254">
    <property type="entry name" value="FKBP_C"/>
    <property type="match status" value="1"/>
</dbReference>
<evidence type="ECO:0000256" key="4">
    <source>
        <dbReference type="ARBA" id="ARBA00022490"/>
    </source>
</evidence>
<evidence type="ECO:0000256" key="10">
    <source>
        <dbReference type="RuleBase" id="RU003915"/>
    </source>
</evidence>
<evidence type="ECO:0000256" key="2">
    <source>
        <dbReference type="ARBA" id="ARBA00004496"/>
    </source>
</evidence>
<comment type="function">
    <text evidence="8">Also involved in hydrogenase metallocenter assembly, probably by participating in the nickel insertion step. This function in hydrogenase biosynthesis requires chaperone activity and the presence of the metal-binding domain, but not PPIase activity.</text>
</comment>
<keyword evidence="4" id="KW-0963">Cytoplasm</keyword>
<dbReference type="PROSITE" id="PS50059">
    <property type="entry name" value="FKBP_PPIASE"/>
    <property type="match status" value="1"/>
</dbReference>
<reference evidence="13" key="1">
    <citation type="submission" date="2012-06" db="EMBL/GenBank/DDBJ databases">
        <title>The complete genome of Belliella baltica DSM 15883.</title>
        <authorList>
            <person name="Lucas S."/>
            <person name="Copeland A."/>
            <person name="Lapidus A."/>
            <person name="Goodwin L."/>
            <person name="Pitluck S."/>
            <person name="Peters L."/>
            <person name="Mikhailova N."/>
            <person name="Davenport K."/>
            <person name="Kyrpides N."/>
            <person name="Mavromatis K."/>
            <person name="Pagani I."/>
            <person name="Ivanova N."/>
            <person name="Ovchinnikova G."/>
            <person name="Zeytun A."/>
            <person name="Detter J.C."/>
            <person name="Han C."/>
            <person name="Land M."/>
            <person name="Hauser L."/>
            <person name="Markowitz V."/>
            <person name="Cheng J.-F."/>
            <person name="Hugenholtz P."/>
            <person name="Woyke T."/>
            <person name="Wu D."/>
            <person name="Tindall B."/>
            <person name="Pomrenke H."/>
            <person name="Brambilla E."/>
            <person name="Klenk H.-P."/>
            <person name="Eisen J.A."/>
        </authorList>
    </citation>
    <scope>NUCLEOTIDE SEQUENCE [LARGE SCALE GENOMIC DNA]</scope>
    <source>
        <strain evidence="13">DSM 15883 / CIP 108006 / LMG 21964 / BA134</strain>
    </source>
</reference>
<dbReference type="Proteomes" id="UP000006050">
    <property type="component" value="Chromosome"/>
</dbReference>
<dbReference type="Gene3D" id="3.10.50.40">
    <property type="match status" value="1"/>
</dbReference>
<accession>I3Z0V7</accession>
<evidence type="ECO:0000256" key="8">
    <source>
        <dbReference type="ARBA" id="ARBA00037071"/>
    </source>
</evidence>
<protein>
    <recommendedName>
        <fullName evidence="10">Peptidyl-prolyl cis-trans isomerase</fullName>
        <ecNumber evidence="10">5.2.1.8</ecNumber>
    </recommendedName>
</protein>
<evidence type="ECO:0000259" key="11">
    <source>
        <dbReference type="PROSITE" id="PS50059"/>
    </source>
</evidence>
<dbReference type="PANTHER" id="PTHR47861">
    <property type="entry name" value="FKBP-TYPE PEPTIDYL-PROLYL CIS-TRANS ISOMERASE SLYD"/>
    <property type="match status" value="1"/>
</dbReference>
<proteinExistence type="inferred from homology"/>
<dbReference type="GO" id="GO:0005737">
    <property type="term" value="C:cytoplasm"/>
    <property type="evidence" value="ECO:0007669"/>
    <property type="project" value="UniProtKB-SubCell"/>
</dbReference>
<keyword evidence="5 9" id="KW-0697">Rotamase</keyword>
<feature type="domain" description="PPIase FKBP-type" evidence="11">
    <location>
        <begin position="25"/>
        <end position="109"/>
    </location>
</feature>
<dbReference type="PATRIC" id="fig|866536.3.peg.219"/>
<dbReference type="EC" id="5.2.1.8" evidence="10"/>
<dbReference type="AlphaFoldDB" id="I3Z0V7"/>
<dbReference type="STRING" id="866536.Belba_0207"/>